<dbReference type="Proteomes" id="UP001056855">
    <property type="component" value="Chromosome"/>
</dbReference>
<organism evidence="2 3">
    <name type="scientific">Natronosalvus rutilus</name>
    <dbReference type="NCBI Taxonomy" id="2953753"/>
    <lineage>
        <taxon>Archaea</taxon>
        <taxon>Methanobacteriati</taxon>
        <taxon>Methanobacteriota</taxon>
        <taxon>Stenosarchaea group</taxon>
        <taxon>Halobacteria</taxon>
        <taxon>Halobacteriales</taxon>
        <taxon>Natrialbaceae</taxon>
        <taxon>Natronosalvus</taxon>
    </lineage>
</organism>
<gene>
    <name evidence="2" type="ORF">NGM29_14440</name>
</gene>
<keyword evidence="3" id="KW-1185">Reference proteome</keyword>
<feature type="domain" description="DUF7344" evidence="1">
    <location>
        <begin position="16"/>
        <end position="87"/>
    </location>
</feature>
<dbReference type="GeneID" id="73291268"/>
<evidence type="ECO:0000313" key="3">
    <source>
        <dbReference type="Proteomes" id="UP001056855"/>
    </source>
</evidence>
<evidence type="ECO:0000313" key="2">
    <source>
        <dbReference type="EMBL" id="UTF52964.1"/>
    </source>
</evidence>
<accession>A0A9E7N763</accession>
<dbReference type="Pfam" id="PF24035">
    <property type="entry name" value="DUF7344"/>
    <property type="match status" value="1"/>
</dbReference>
<dbReference type="InterPro" id="IPR055768">
    <property type="entry name" value="DUF7344"/>
</dbReference>
<evidence type="ECO:0000259" key="1">
    <source>
        <dbReference type="Pfam" id="PF24035"/>
    </source>
</evidence>
<sequence length="107" mass="11987">MNAPPTDCDTQTRFCDVLASAYRRQVLRYLVAGEDDVASVENLVDELLSQDEITDDRRHVAIELHHVALPKLAEAGFIEYDARTRTVCACEHPSTEWRAFPANVEGA</sequence>
<proteinExistence type="predicted"/>
<dbReference type="RefSeq" id="WP_254157068.1">
    <property type="nucleotide sequence ID" value="NZ_CP100355.1"/>
</dbReference>
<dbReference type="Gene3D" id="1.10.10.10">
    <property type="entry name" value="Winged helix-like DNA-binding domain superfamily/Winged helix DNA-binding domain"/>
    <property type="match status" value="1"/>
</dbReference>
<dbReference type="KEGG" id="sawl:NGM29_14440"/>
<reference evidence="2" key="1">
    <citation type="submission" date="2022-06" db="EMBL/GenBank/DDBJ databases">
        <title>Diverse halophilic archaea isolated from saline environments.</title>
        <authorList>
            <person name="Cui H.-L."/>
        </authorList>
    </citation>
    <scope>NUCLEOTIDE SEQUENCE</scope>
    <source>
        <strain evidence="2">WLHS1</strain>
    </source>
</reference>
<name>A0A9E7N763_9EURY</name>
<protein>
    <recommendedName>
        <fullName evidence="1">DUF7344 domain-containing protein</fullName>
    </recommendedName>
</protein>
<dbReference type="InterPro" id="IPR036388">
    <property type="entry name" value="WH-like_DNA-bd_sf"/>
</dbReference>
<dbReference type="EMBL" id="CP100355">
    <property type="protein sequence ID" value="UTF52964.1"/>
    <property type="molecule type" value="Genomic_DNA"/>
</dbReference>
<dbReference type="AlphaFoldDB" id="A0A9E7N763"/>